<reference evidence="2" key="1">
    <citation type="submission" date="2021-01" db="EMBL/GenBank/DDBJ databases">
        <authorList>
            <person name="Kaushik A."/>
        </authorList>
    </citation>
    <scope>NUCLEOTIDE SEQUENCE</scope>
    <source>
        <strain evidence="2">AG4-R118</strain>
    </source>
</reference>
<gene>
    <name evidence="2" type="ORF">RDB_LOCUS48466</name>
</gene>
<organism evidence="2 3">
    <name type="scientific">Rhizoctonia solani</name>
    <dbReference type="NCBI Taxonomy" id="456999"/>
    <lineage>
        <taxon>Eukaryota</taxon>
        <taxon>Fungi</taxon>
        <taxon>Dikarya</taxon>
        <taxon>Basidiomycota</taxon>
        <taxon>Agaricomycotina</taxon>
        <taxon>Agaricomycetes</taxon>
        <taxon>Cantharellales</taxon>
        <taxon>Ceratobasidiaceae</taxon>
        <taxon>Rhizoctonia</taxon>
    </lineage>
</organism>
<dbReference type="EMBL" id="CAJMWX010000958">
    <property type="protein sequence ID" value="CAE6440145.1"/>
    <property type="molecule type" value="Genomic_DNA"/>
</dbReference>
<protein>
    <recommendedName>
        <fullName evidence="4">Chitin-binding type-2 domain-containing protein</fullName>
    </recommendedName>
</protein>
<keyword evidence="1" id="KW-0732">Signal</keyword>
<dbReference type="Proteomes" id="UP000663888">
    <property type="component" value="Unassembled WGS sequence"/>
</dbReference>
<feature type="chain" id="PRO_5034655745" description="Chitin-binding type-2 domain-containing protein" evidence="1">
    <location>
        <begin position="20"/>
        <end position="202"/>
    </location>
</feature>
<dbReference type="AlphaFoldDB" id="A0A8H2Y3Z7"/>
<feature type="signal peptide" evidence="1">
    <location>
        <begin position="1"/>
        <end position="19"/>
    </location>
</feature>
<comment type="caution">
    <text evidence="2">The sequence shown here is derived from an EMBL/GenBank/DDBJ whole genome shotgun (WGS) entry which is preliminary data.</text>
</comment>
<evidence type="ECO:0000313" key="2">
    <source>
        <dbReference type="EMBL" id="CAE6440145.1"/>
    </source>
</evidence>
<evidence type="ECO:0008006" key="4">
    <source>
        <dbReference type="Google" id="ProtNLM"/>
    </source>
</evidence>
<proteinExistence type="predicted"/>
<sequence>MLGFKIFAFIVACIAVVAAVPAPTHKHKDCRRKHFWWGRKDRCLPYGVIPVIVAPPPRHHCGRWYWDSGFGYCVPPQPDWYDPQCPAGWTWDDRAISCIPAVPAPIIPSPVVGYGPGQCGPSYFWWGTKACCLLSGGPSILPLPPNGWLCPGNWYWHGDGYCAPRTIGYGQIAPVCTVGYTWDETLFYCKRKGTSPSSSKAK</sequence>
<name>A0A8H2Y3Z7_9AGAM</name>
<evidence type="ECO:0000313" key="3">
    <source>
        <dbReference type="Proteomes" id="UP000663888"/>
    </source>
</evidence>
<accession>A0A8H2Y3Z7</accession>
<evidence type="ECO:0000256" key="1">
    <source>
        <dbReference type="SAM" id="SignalP"/>
    </source>
</evidence>